<dbReference type="Pfam" id="PF03965">
    <property type="entry name" value="Penicillinase_R"/>
    <property type="match status" value="1"/>
</dbReference>
<accession>A0A448MV87</accession>
<keyword evidence="2" id="KW-0805">Transcription regulation</keyword>
<keyword evidence="6" id="KW-1185">Reference proteome</keyword>
<proteinExistence type="inferred from homology"/>
<sequence>MMARGELERQVMVLLWRAGEPLTVADVQGLLIRDRDLAYTTVMTVLDRLAKKGLARRERRGRAWCYEPTDPQSVVLAREMAGLLRDVPAEVRDEALRLLSESLSLPSPTP</sequence>
<evidence type="ECO:0000256" key="2">
    <source>
        <dbReference type="ARBA" id="ARBA00023015"/>
    </source>
</evidence>
<dbReference type="Proteomes" id="UP000273044">
    <property type="component" value="Chromosome"/>
</dbReference>
<dbReference type="SUPFAM" id="SSF46785">
    <property type="entry name" value="Winged helix' DNA-binding domain"/>
    <property type="match status" value="1"/>
</dbReference>
<dbReference type="RefSeq" id="WP_061787301.1">
    <property type="nucleotide sequence ID" value="NZ_CP072386.1"/>
</dbReference>
<dbReference type="AlphaFoldDB" id="A0A448MV87"/>
<dbReference type="GO" id="GO:0003677">
    <property type="term" value="F:DNA binding"/>
    <property type="evidence" value="ECO:0007669"/>
    <property type="project" value="UniProtKB-KW"/>
</dbReference>
<dbReference type="Gene3D" id="1.10.10.10">
    <property type="entry name" value="Winged helix-like DNA-binding domain superfamily/Winged helix DNA-binding domain"/>
    <property type="match status" value="1"/>
</dbReference>
<evidence type="ECO:0000313" key="6">
    <source>
        <dbReference type="Proteomes" id="UP000273044"/>
    </source>
</evidence>
<dbReference type="GeneID" id="64405782"/>
<dbReference type="GO" id="GO:0045892">
    <property type="term" value="P:negative regulation of DNA-templated transcription"/>
    <property type="evidence" value="ECO:0007669"/>
    <property type="project" value="InterPro"/>
</dbReference>
<dbReference type="InterPro" id="IPR036390">
    <property type="entry name" value="WH_DNA-bd_sf"/>
</dbReference>
<reference evidence="5 6" key="1">
    <citation type="submission" date="2018-12" db="EMBL/GenBank/DDBJ databases">
        <authorList>
            <consortium name="Pathogen Informatics"/>
        </authorList>
    </citation>
    <scope>NUCLEOTIDE SEQUENCE [LARGE SCALE GENOMIC DNA]</scope>
    <source>
        <strain evidence="5 6">NCTC12967</strain>
    </source>
</reference>
<gene>
    <name evidence="5" type="primary">blaI</name>
    <name evidence="5" type="ORF">NCTC12967_00283</name>
</gene>
<dbReference type="InterPro" id="IPR036388">
    <property type="entry name" value="WH-like_DNA-bd_sf"/>
</dbReference>
<keyword evidence="3" id="KW-0238">DNA-binding</keyword>
<evidence type="ECO:0000313" key="5">
    <source>
        <dbReference type="EMBL" id="VEH69019.1"/>
    </source>
</evidence>
<keyword evidence="4" id="KW-0804">Transcription</keyword>
<evidence type="ECO:0000256" key="3">
    <source>
        <dbReference type="ARBA" id="ARBA00023125"/>
    </source>
</evidence>
<evidence type="ECO:0000256" key="4">
    <source>
        <dbReference type="ARBA" id="ARBA00023163"/>
    </source>
</evidence>
<dbReference type="InterPro" id="IPR005650">
    <property type="entry name" value="BlaI_family"/>
</dbReference>
<dbReference type="EMBL" id="LR134406">
    <property type="protein sequence ID" value="VEH69019.1"/>
    <property type="molecule type" value="Genomic_DNA"/>
</dbReference>
<evidence type="ECO:0000256" key="1">
    <source>
        <dbReference type="ARBA" id="ARBA00011046"/>
    </source>
</evidence>
<protein>
    <submittedName>
        <fullName evidence="5">Transcriptional regulator BlaI</fullName>
    </submittedName>
</protein>
<organism evidence="5 6">
    <name type="scientific">Arachnia propionica</name>
    <dbReference type="NCBI Taxonomy" id="1750"/>
    <lineage>
        <taxon>Bacteria</taxon>
        <taxon>Bacillati</taxon>
        <taxon>Actinomycetota</taxon>
        <taxon>Actinomycetes</taxon>
        <taxon>Propionibacteriales</taxon>
        <taxon>Propionibacteriaceae</taxon>
        <taxon>Arachnia</taxon>
    </lineage>
</organism>
<comment type="similarity">
    <text evidence="1">Belongs to the BlaI transcriptional regulatory family.</text>
</comment>
<name>A0A448MV87_9ACTN</name>